<keyword evidence="3" id="KW-1185">Reference proteome</keyword>
<evidence type="ECO:0000259" key="1">
    <source>
        <dbReference type="PROSITE" id="PS51186"/>
    </source>
</evidence>
<protein>
    <submittedName>
        <fullName evidence="2">Acetyltransferase AcuA, acetyl-CoA synthetase inhibitor</fullName>
    </submittedName>
</protein>
<name>A0A0K1Q151_9BACT</name>
<dbReference type="STRING" id="1391654.AKJ09_06174"/>
<reference evidence="2 3" key="1">
    <citation type="submission" date="2015-08" db="EMBL/GenBank/DDBJ databases">
        <authorList>
            <person name="Babu N.S."/>
            <person name="Beckwith C.J."/>
            <person name="Beseler K.G."/>
            <person name="Brison A."/>
            <person name="Carone J.V."/>
            <person name="Caskin T.P."/>
            <person name="Diamond M."/>
            <person name="Durham M.E."/>
            <person name="Foxe J.M."/>
            <person name="Go M."/>
            <person name="Henderson B.A."/>
            <person name="Jones I.B."/>
            <person name="McGettigan J.A."/>
            <person name="Micheletti S.J."/>
            <person name="Nasrallah M.E."/>
            <person name="Ortiz D."/>
            <person name="Piller C.R."/>
            <person name="Privatt S.R."/>
            <person name="Schneider S.L."/>
            <person name="Sharp S."/>
            <person name="Smith T.C."/>
            <person name="Stanton J.D."/>
            <person name="Ullery H.E."/>
            <person name="Wilson R.J."/>
            <person name="Serrano M.G."/>
            <person name="Buck G."/>
            <person name="Lee V."/>
            <person name="Wang Y."/>
            <person name="Carvalho R."/>
            <person name="Voegtly L."/>
            <person name="Shi R."/>
            <person name="Duckworth R."/>
            <person name="Johnson A."/>
            <person name="Loviza R."/>
            <person name="Walstead R."/>
            <person name="Shah Z."/>
            <person name="Kiflezghi M."/>
            <person name="Wade K."/>
            <person name="Ball S.L."/>
            <person name="Bradley K.W."/>
            <person name="Asai D.J."/>
            <person name="Bowman C.A."/>
            <person name="Russell D.A."/>
            <person name="Pope W.H."/>
            <person name="Jacobs-Sera D."/>
            <person name="Hendrix R.W."/>
            <person name="Hatfull G.F."/>
        </authorList>
    </citation>
    <scope>NUCLEOTIDE SEQUENCE [LARGE SCALE GENOMIC DNA]</scope>
    <source>
        <strain evidence="2 3">DSM 27648</strain>
    </source>
</reference>
<dbReference type="InterPro" id="IPR016181">
    <property type="entry name" value="Acyl_CoA_acyltransferase"/>
</dbReference>
<evidence type="ECO:0000313" key="3">
    <source>
        <dbReference type="Proteomes" id="UP000064967"/>
    </source>
</evidence>
<dbReference type="PROSITE" id="PS51186">
    <property type="entry name" value="GNAT"/>
    <property type="match status" value="1"/>
</dbReference>
<accession>A0A0K1Q151</accession>
<dbReference type="RefSeq" id="WP_169927937.1">
    <property type="nucleotide sequence ID" value="NZ_CP012333.1"/>
</dbReference>
<evidence type="ECO:0000313" key="2">
    <source>
        <dbReference type="EMBL" id="AKU99510.1"/>
    </source>
</evidence>
<dbReference type="CDD" id="cd04301">
    <property type="entry name" value="NAT_SF"/>
    <property type="match status" value="1"/>
</dbReference>
<dbReference type="InterPro" id="IPR000182">
    <property type="entry name" value="GNAT_dom"/>
</dbReference>
<dbReference type="Pfam" id="PF00583">
    <property type="entry name" value="Acetyltransf_1"/>
    <property type="match status" value="1"/>
</dbReference>
<dbReference type="Gene3D" id="3.40.630.30">
    <property type="match status" value="1"/>
</dbReference>
<gene>
    <name evidence="2" type="ORF">AKJ09_06174</name>
</gene>
<dbReference type="SUPFAM" id="SSF55729">
    <property type="entry name" value="Acyl-CoA N-acyltransferases (Nat)"/>
    <property type="match status" value="1"/>
</dbReference>
<feature type="domain" description="N-acetyltransferase" evidence="1">
    <location>
        <begin position="1"/>
        <end position="200"/>
    </location>
</feature>
<dbReference type="GO" id="GO:0016747">
    <property type="term" value="F:acyltransferase activity, transferring groups other than amino-acyl groups"/>
    <property type="evidence" value="ECO:0007669"/>
    <property type="project" value="InterPro"/>
</dbReference>
<dbReference type="Proteomes" id="UP000064967">
    <property type="component" value="Chromosome"/>
</dbReference>
<dbReference type="AlphaFoldDB" id="A0A0K1Q151"/>
<dbReference type="EMBL" id="CP012333">
    <property type="protein sequence ID" value="AKU99510.1"/>
    <property type="molecule type" value="Genomic_DNA"/>
</dbReference>
<proteinExistence type="predicted"/>
<dbReference type="KEGG" id="llu:AKJ09_06174"/>
<organism evidence="2 3">
    <name type="scientific">Labilithrix luteola</name>
    <dbReference type="NCBI Taxonomy" id="1391654"/>
    <lineage>
        <taxon>Bacteria</taxon>
        <taxon>Pseudomonadati</taxon>
        <taxon>Myxococcota</taxon>
        <taxon>Polyangia</taxon>
        <taxon>Polyangiales</taxon>
        <taxon>Labilitrichaceae</taxon>
        <taxon>Labilithrix</taxon>
    </lineage>
</organism>
<sequence>MNDLTRMEFWSADRRPAAIRPAGEFAAIVTSDRLPDAVDAVLETGGRVVAALQNDELIGYASIVRPSPVRWMGRLLARRWDDLDGLVELGALEVARAYRGKGLGSRIASAIVEDKRLEEAVLFGIGVVHHWDLRWSSRSPLAHRRVLSATVRHAGMSSWPTDDPEITMHPANALFARVGPRVAPSLREAFEGKLQGRNAC</sequence>
<keyword evidence="2" id="KW-0808">Transferase</keyword>